<accession>A0ABU9X5S3</accession>
<dbReference type="Proteomes" id="UP001422074">
    <property type="component" value="Unassembled WGS sequence"/>
</dbReference>
<reference evidence="2 3" key="1">
    <citation type="submission" date="2024-05" db="EMBL/GenBank/DDBJ databases">
        <title>Sinomonas sp. nov., isolated from a waste landfill.</title>
        <authorList>
            <person name="Zhao Y."/>
        </authorList>
    </citation>
    <scope>NUCLEOTIDE SEQUENCE [LARGE SCALE GENOMIC DNA]</scope>
    <source>
        <strain evidence="2 3">CCTCC AB2014300</strain>
    </source>
</reference>
<dbReference type="InterPro" id="IPR029039">
    <property type="entry name" value="Flavoprotein-like_sf"/>
</dbReference>
<dbReference type="EMBL" id="JBDFRB010000018">
    <property type="protein sequence ID" value="MEN2745790.1"/>
    <property type="molecule type" value="Genomic_DNA"/>
</dbReference>
<dbReference type="InterPro" id="IPR008254">
    <property type="entry name" value="Flavodoxin/NO_synth"/>
</dbReference>
<dbReference type="PANTHER" id="PTHR38030">
    <property type="entry name" value="PROTOPORPHYRINOGEN IX DEHYDROGENASE [MENAQUINONE]"/>
    <property type="match status" value="1"/>
</dbReference>
<sequence length="198" mass="21621">MGEKGTFIATVRTPPENAMHILVAYATRHGSTAGIAERIGAALDASGHSATVKPVHEVEDLSHYDAVILGSAAYAFHWLREATSFAKRHKAELSQRPIWLFSSGPLGEETVDEKGRPVLEAAEPKEFEKFADVLNVRGDVVFFGAWDPASPPVGVLERAMSHLPGDPRSALPSGDFRHWDQVEAWAREIAKELTAEEV</sequence>
<dbReference type="RefSeq" id="WP_345886351.1">
    <property type="nucleotide sequence ID" value="NZ_JBDFRB010000018.1"/>
</dbReference>
<dbReference type="PANTHER" id="PTHR38030:SF2">
    <property type="entry name" value="PROTOPORPHYRINOGEN IX DEHYDROGENASE [QUINONE]"/>
    <property type="match status" value="1"/>
</dbReference>
<evidence type="ECO:0000259" key="1">
    <source>
        <dbReference type="PROSITE" id="PS50902"/>
    </source>
</evidence>
<dbReference type="SUPFAM" id="SSF52218">
    <property type="entry name" value="Flavoproteins"/>
    <property type="match status" value="1"/>
</dbReference>
<dbReference type="Pfam" id="PF12724">
    <property type="entry name" value="Flavodoxin_5"/>
    <property type="match status" value="1"/>
</dbReference>
<proteinExistence type="predicted"/>
<evidence type="ECO:0000313" key="2">
    <source>
        <dbReference type="EMBL" id="MEN2745790.1"/>
    </source>
</evidence>
<dbReference type="InterPro" id="IPR052200">
    <property type="entry name" value="Protoporphyrinogen_IX_DH"/>
</dbReference>
<gene>
    <name evidence="2" type="ORF">ABCQ75_14775</name>
</gene>
<dbReference type="CDD" id="cd00133">
    <property type="entry name" value="PTS_IIB"/>
    <property type="match status" value="1"/>
</dbReference>
<dbReference type="PROSITE" id="PS50902">
    <property type="entry name" value="FLAVODOXIN_LIKE"/>
    <property type="match status" value="1"/>
</dbReference>
<comment type="caution">
    <text evidence="2">The sequence shown here is derived from an EMBL/GenBank/DDBJ whole genome shotgun (WGS) entry which is preliminary data.</text>
</comment>
<dbReference type="InterPro" id="IPR026816">
    <property type="entry name" value="Flavodoxin_dom"/>
</dbReference>
<protein>
    <submittedName>
        <fullName evidence="2">Flavodoxin domain-containing protein</fullName>
    </submittedName>
</protein>
<evidence type="ECO:0000313" key="3">
    <source>
        <dbReference type="Proteomes" id="UP001422074"/>
    </source>
</evidence>
<name>A0ABU9X5S3_9MICC</name>
<dbReference type="Gene3D" id="3.40.50.360">
    <property type="match status" value="1"/>
</dbReference>
<keyword evidence="3" id="KW-1185">Reference proteome</keyword>
<organism evidence="2 3">
    <name type="scientific">Sinomonas halotolerans</name>
    <dbReference type="NCBI Taxonomy" id="1644133"/>
    <lineage>
        <taxon>Bacteria</taxon>
        <taxon>Bacillati</taxon>
        <taxon>Actinomycetota</taxon>
        <taxon>Actinomycetes</taxon>
        <taxon>Micrococcales</taxon>
        <taxon>Micrococcaceae</taxon>
        <taxon>Sinomonas</taxon>
    </lineage>
</organism>
<feature type="domain" description="Flavodoxin-like" evidence="1">
    <location>
        <begin position="21"/>
        <end position="190"/>
    </location>
</feature>